<dbReference type="OrthoDB" id="286365at2"/>
<organism evidence="1 2">
    <name type="scientific">Aeoliella mucimassa</name>
    <dbReference type="NCBI Taxonomy" id="2527972"/>
    <lineage>
        <taxon>Bacteria</taxon>
        <taxon>Pseudomonadati</taxon>
        <taxon>Planctomycetota</taxon>
        <taxon>Planctomycetia</taxon>
        <taxon>Pirellulales</taxon>
        <taxon>Lacipirellulaceae</taxon>
        <taxon>Aeoliella</taxon>
    </lineage>
</organism>
<dbReference type="KEGG" id="amuc:Pan181_52330"/>
<sequence length="161" mass="18108">MARHEHDREDLLRDAVAMVERIAWRDLAGRERFVGFRSTGAVSVYLDQDPAYHFNSADQLRRGYVDGQLLKAERGQLRAMRRERPGGEVQLVSRLLSASEAEALVARMRDDLTQLADQLAGDQLTLVGQVPADQPVAKRVADWLEQLLLKPLSIARSPHAK</sequence>
<dbReference type="RefSeq" id="WP_145251589.1">
    <property type="nucleotide sequence ID" value="NZ_CP036278.1"/>
</dbReference>
<evidence type="ECO:0000313" key="2">
    <source>
        <dbReference type="Proteomes" id="UP000315750"/>
    </source>
</evidence>
<dbReference type="EMBL" id="CP036278">
    <property type="protein sequence ID" value="QDU58992.1"/>
    <property type="molecule type" value="Genomic_DNA"/>
</dbReference>
<evidence type="ECO:0000313" key="1">
    <source>
        <dbReference type="EMBL" id="QDU58992.1"/>
    </source>
</evidence>
<proteinExistence type="predicted"/>
<name>A0A518AW96_9BACT</name>
<gene>
    <name evidence="1" type="ORF">Pan181_52330</name>
</gene>
<dbReference type="AlphaFoldDB" id="A0A518AW96"/>
<accession>A0A518AW96</accession>
<dbReference type="Proteomes" id="UP000315750">
    <property type="component" value="Chromosome"/>
</dbReference>
<protein>
    <submittedName>
        <fullName evidence="1">Uncharacterized protein</fullName>
    </submittedName>
</protein>
<keyword evidence="2" id="KW-1185">Reference proteome</keyword>
<reference evidence="1 2" key="1">
    <citation type="submission" date="2019-02" db="EMBL/GenBank/DDBJ databases">
        <title>Deep-cultivation of Planctomycetes and their phenomic and genomic characterization uncovers novel biology.</title>
        <authorList>
            <person name="Wiegand S."/>
            <person name="Jogler M."/>
            <person name="Boedeker C."/>
            <person name="Pinto D."/>
            <person name="Vollmers J."/>
            <person name="Rivas-Marin E."/>
            <person name="Kohn T."/>
            <person name="Peeters S.H."/>
            <person name="Heuer A."/>
            <person name="Rast P."/>
            <person name="Oberbeckmann S."/>
            <person name="Bunk B."/>
            <person name="Jeske O."/>
            <person name="Meyerdierks A."/>
            <person name="Storesund J.E."/>
            <person name="Kallscheuer N."/>
            <person name="Luecker S."/>
            <person name="Lage O.M."/>
            <person name="Pohl T."/>
            <person name="Merkel B.J."/>
            <person name="Hornburger P."/>
            <person name="Mueller R.-W."/>
            <person name="Bruemmer F."/>
            <person name="Labrenz M."/>
            <person name="Spormann A.M."/>
            <person name="Op den Camp H."/>
            <person name="Overmann J."/>
            <person name="Amann R."/>
            <person name="Jetten M.S.M."/>
            <person name="Mascher T."/>
            <person name="Medema M.H."/>
            <person name="Devos D.P."/>
            <person name="Kaster A.-K."/>
            <person name="Ovreas L."/>
            <person name="Rohde M."/>
            <person name="Galperin M.Y."/>
            <person name="Jogler C."/>
        </authorList>
    </citation>
    <scope>NUCLEOTIDE SEQUENCE [LARGE SCALE GENOMIC DNA]</scope>
    <source>
        <strain evidence="1 2">Pan181</strain>
    </source>
</reference>